<dbReference type="InterPro" id="IPR006218">
    <property type="entry name" value="DAHP1/KDSA"/>
</dbReference>
<dbReference type="GO" id="GO:0016740">
    <property type="term" value="F:transferase activity"/>
    <property type="evidence" value="ECO:0007669"/>
    <property type="project" value="UniProtKB-KW"/>
</dbReference>
<dbReference type="InterPro" id="IPR052899">
    <property type="entry name" value="Class-I_DAHP_synthase"/>
</dbReference>
<dbReference type="Gene3D" id="3.30.70.1140">
    <property type="entry name" value="Phospho-2-dehydro-3-deoxyheptonate aldolase, domain 1"/>
    <property type="match status" value="1"/>
</dbReference>
<dbReference type="Gene3D" id="3.20.20.70">
    <property type="entry name" value="Aldolase class I"/>
    <property type="match status" value="1"/>
</dbReference>
<gene>
    <name evidence="4" type="ORF">H5P28_06555</name>
</gene>
<dbReference type="InterPro" id="IPR013785">
    <property type="entry name" value="Aldolase_TIM"/>
</dbReference>
<dbReference type="AlphaFoldDB" id="A0A842HCJ9"/>
<keyword evidence="1" id="KW-0808">Transferase</keyword>
<organism evidence="4 5">
    <name type="scientific">Ruficoccus amylovorans</name>
    <dbReference type="NCBI Taxonomy" id="1804625"/>
    <lineage>
        <taxon>Bacteria</taxon>
        <taxon>Pseudomonadati</taxon>
        <taxon>Verrucomicrobiota</taxon>
        <taxon>Opitutia</taxon>
        <taxon>Puniceicoccales</taxon>
        <taxon>Cerasicoccaceae</taxon>
        <taxon>Ruficoccus</taxon>
    </lineage>
</organism>
<dbReference type="Pfam" id="PF18152">
    <property type="entry name" value="DAHP_snth_FXD"/>
    <property type="match status" value="1"/>
</dbReference>
<reference evidence="4 5" key="1">
    <citation type="submission" date="2020-07" db="EMBL/GenBank/DDBJ databases">
        <authorList>
            <person name="Feng X."/>
        </authorList>
    </citation>
    <scope>NUCLEOTIDE SEQUENCE [LARGE SCALE GENOMIC DNA]</scope>
    <source>
        <strain evidence="4 5">JCM31066</strain>
    </source>
</reference>
<sequence length="344" mass="37358">MIIPRNPRLTPAQLEEVEKIVGEFGCRIQTIVGAERCIYAILGDERHETMMNRLLGLDYVARVDAIDSPYKLMDIKSSLAEGKRQLAGVEIGKEPLFIAGPCTIDPKNPNLFYETAQAVKEAGGHILRGGVWKPRTMPYSYQGDNAALDILLEARARTGLAINTEVMDTDHLRLVLEAGIDVIQIGARNALNYPLLRQIGAQTAGSKTAVLLKRGRPMAPVDEFLAAAEYIVSAGNPKVLLCPRGTLPSMDGYRNHPDESITQLLKAKSWAPVIVDPSHSVGRAAYVPGAALAAMAYGADGFVVETHIDPKSGIGDDPKQSISPAVLATLITDARVIWKLRQKY</sequence>
<dbReference type="SUPFAM" id="SSF51569">
    <property type="entry name" value="Aldolase"/>
    <property type="match status" value="1"/>
</dbReference>
<dbReference type="EMBL" id="JACHVB010000020">
    <property type="protein sequence ID" value="MBC2593919.1"/>
    <property type="molecule type" value="Genomic_DNA"/>
</dbReference>
<comment type="caution">
    <text evidence="4">The sequence shown here is derived from an EMBL/GenBank/DDBJ whole genome shotgun (WGS) entry which is preliminary data.</text>
</comment>
<dbReference type="PANTHER" id="PTHR43018:SF1">
    <property type="entry name" value="PROTEIN AROA(G)"/>
    <property type="match status" value="1"/>
</dbReference>
<evidence type="ECO:0000259" key="2">
    <source>
        <dbReference type="Pfam" id="PF00793"/>
    </source>
</evidence>
<proteinExistence type="predicted"/>
<feature type="domain" description="DAHP synthetase I/KDSA" evidence="2">
    <location>
        <begin position="88"/>
        <end position="341"/>
    </location>
</feature>
<evidence type="ECO:0000313" key="5">
    <source>
        <dbReference type="Proteomes" id="UP000546464"/>
    </source>
</evidence>
<dbReference type="Proteomes" id="UP000546464">
    <property type="component" value="Unassembled WGS sequence"/>
</dbReference>
<feature type="domain" description="DAHP synthase ferredoxin-like" evidence="3">
    <location>
        <begin position="1"/>
        <end position="66"/>
    </location>
</feature>
<evidence type="ECO:0000256" key="1">
    <source>
        <dbReference type="ARBA" id="ARBA00022679"/>
    </source>
</evidence>
<dbReference type="RefSeq" id="WP_185674906.1">
    <property type="nucleotide sequence ID" value="NZ_JACHVB010000020.1"/>
</dbReference>
<protein>
    <submittedName>
        <fullName evidence="4">3-deoxy-D-arabino-heptulosonate 7-phosphate synthase</fullName>
    </submittedName>
</protein>
<dbReference type="InterPro" id="IPR041071">
    <property type="entry name" value="DAHP_snth_FXD"/>
</dbReference>
<name>A0A842HCJ9_9BACT</name>
<keyword evidence="5" id="KW-1185">Reference proteome</keyword>
<evidence type="ECO:0000259" key="3">
    <source>
        <dbReference type="Pfam" id="PF18152"/>
    </source>
</evidence>
<evidence type="ECO:0000313" key="4">
    <source>
        <dbReference type="EMBL" id="MBC2593919.1"/>
    </source>
</evidence>
<dbReference type="PANTHER" id="PTHR43018">
    <property type="entry name" value="PHOSPHO-2-DEHYDRO-3-DEOXYHEPTONATE ALDOLASE"/>
    <property type="match status" value="1"/>
</dbReference>
<accession>A0A842HCJ9</accession>
<dbReference type="Pfam" id="PF00793">
    <property type="entry name" value="DAHP_synth_1"/>
    <property type="match status" value="1"/>
</dbReference>